<sequence length="543" mass="61070">MATIRPDTFTGTKEDLAGREFLTHCPPDLPPRHRIVALLGTTDLNDACQPSEDGWFVSDFYLFHYLLAPRFPRPPNQFWLTCEDPSILIQKYGEYLHGDSTGDRRIVLDAQLLPDILAAGNLRVVSQEALLERYLNTVREQAIEADRLEEHLVLLIFGHGSLDHHVLVGKNFLEMKDIQRILRGKSLVTTFSTSCYSGGWLVKPDIRQQQLNVTGVTAAGQDTESSSWPLSGSVGRASGSLATSAVVQCLIEAQTDEAQTGTENPLDIGEIMAHPTYIQLAKSAYDCVKNMGMLGDCQALFFSAENDEWELSYQPRLGLPLLSYKQKWEALRYAPPSSTPAPTNQGLPGGDRRPLKRLQYLAEEYFAAQPGPDNSGQNVALHSCLQRALKSESFTKEKLHDLTENTAYRLGAMYEADYLRQQAKFDYPSIFEIDPNTILARKGSIDYQLRSKTWDMLLAQNINTTPIGIKLQWGKPTQYLLLALIETSGSWETIESHINVMAAMKKTWCRFIFHAWQGHRVSHDDRVIKTHRAFIEALKKVGE</sequence>
<protein>
    <submittedName>
        <fullName evidence="1">Uncharacterized protein</fullName>
    </submittedName>
</protein>
<name>A0A135L8I8_PENPA</name>
<gene>
    <name evidence="1" type="ORF">PGRI_041830</name>
</gene>
<proteinExistence type="predicted"/>
<keyword evidence="2" id="KW-1185">Reference proteome</keyword>
<dbReference type="OMA" id="CYSGGWL"/>
<dbReference type="OrthoDB" id="3000060at2759"/>
<dbReference type="Proteomes" id="UP000070168">
    <property type="component" value="Unassembled WGS sequence"/>
</dbReference>
<organism evidence="1 2">
    <name type="scientific">Penicillium patulum</name>
    <name type="common">Penicillium griseofulvum</name>
    <dbReference type="NCBI Taxonomy" id="5078"/>
    <lineage>
        <taxon>Eukaryota</taxon>
        <taxon>Fungi</taxon>
        <taxon>Dikarya</taxon>
        <taxon>Ascomycota</taxon>
        <taxon>Pezizomycotina</taxon>
        <taxon>Eurotiomycetes</taxon>
        <taxon>Eurotiomycetidae</taxon>
        <taxon>Eurotiales</taxon>
        <taxon>Aspergillaceae</taxon>
        <taxon>Penicillium</taxon>
    </lineage>
</organism>
<evidence type="ECO:0000313" key="1">
    <source>
        <dbReference type="EMBL" id="KXG45270.1"/>
    </source>
</evidence>
<dbReference type="EMBL" id="LHQR01000072">
    <property type="protein sequence ID" value="KXG45270.1"/>
    <property type="molecule type" value="Genomic_DNA"/>
</dbReference>
<accession>A0A135L8I8</accession>
<dbReference type="RefSeq" id="XP_040643806.1">
    <property type="nucleotide sequence ID" value="XM_040791896.1"/>
</dbReference>
<dbReference type="AlphaFoldDB" id="A0A135L8I8"/>
<evidence type="ECO:0000313" key="2">
    <source>
        <dbReference type="Proteomes" id="UP000070168"/>
    </source>
</evidence>
<dbReference type="GeneID" id="63707196"/>
<dbReference type="STRING" id="5078.A0A135L8I8"/>
<reference evidence="1 2" key="1">
    <citation type="journal article" date="2016" name="BMC Genomics">
        <title>Genome sequencing and secondary metabolism of the postharvest pathogen Penicillium griseofulvum.</title>
        <authorList>
            <person name="Banani H."/>
            <person name="Marcet-Houben M."/>
            <person name="Ballester A.R."/>
            <person name="Abbruscato P."/>
            <person name="Gonzalez-Candelas L."/>
            <person name="Gabaldon T."/>
            <person name="Spadaro D."/>
        </authorList>
    </citation>
    <scope>NUCLEOTIDE SEQUENCE [LARGE SCALE GENOMIC DNA]</scope>
    <source>
        <strain evidence="1 2">PG3</strain>
    </source>
</reference>
<comment type="caution">
    <text evidence="1">The sequence shown here is derived from an EMBL/GenBank/DDBJ whole genome shotgun (WGS) entry which is preliminary data.</text>
</comment>